<feature type="chain" id="PRO_5002818044" description="Thioredoxin domain-containing protein" evidence="1">
    <location>
        <begin position="20"/>
        <end position="696"/>
    </location>
</feature>
<dbReference type="KEGG" id="dwi:6639333"/>
<dbReference type="HOGENOM" id="CLU_407839_0_0_1"/>
<dbReference type="OrthoDB" id="1910803at2759"/>
<dbReference type="STRING" id="7260.B4MKS5"/>
<dbReference type="AlphaFoldDB" id="B4MKS5"/>
<dbReference type="InParanoid" id="B4MKS5"/>
<dbReference type="OMA" id="DFIRQFY"/>
<accession>B4MKS5</accession>
<evidence type="ECO:0000256" key="1">
    <source>
        <dbReference type="SAM" id="SignalP"/>
    </source>
</evidence>
<gene>
    <name evidence="2" type="primary">Dwil\GK17192</name>
    <name evidence="2" type="ORF">Dwil_GK17192</name>
</gene>
<dbReference type="InterPro" id="IPR036249">
    <property type="entry name" value="Thioredoxin-like_sf"/>
</dbReference>
<dbReference type="FunCoup" id="B4MKS5">
    <property type="interactions" value="531"/>
</dbReference>
<proteinExistence type="predicted"/>
<dbReference type="eggNOG" id="KOG0190">
    <property type="taxonomic scope" value="Eukaryota"/>
</dbReference>
<name>B4MKS5_DROWI</name>
<evidence type="ECO:0008006" key="4">
    <source>
        <dbReference type="Google" id="ProtNLM"/>
    </source>
</evidence>
<organism evidence="2 3">
    <name type="scientific">Drosophila willistoni</name>
    <name type="common">Fruit fly</name>
    <dbReference type="NCBI Taxonomy" id="7260"/>
    <lineage>
        <taxon>Eukaryota</taxon>
        <taxon>Metazoa</taxon>
        <taxon>Ecdysozoa</taxon>
        <taxon>Arthropoda</taxon>
        <taxon>Hexapoda</taxon>
        <taxon>Insecta</taxon>
        <taxon>Pterygota</taxon>
        <taxon>Neoptera</taxon>
        <taxon>Endopterygota</taxon>
        <taxon>Diptera</taxon>
        <taxon>Brachycera</taxon>
        <taxon>Muscomorpha</taxon>
        <taxon>Ephydroidea</taxon>
        <taxon>Drosophilidae</taxon>
        <taxon>Drosophila</taxon>
        <taxon>Sophophora</taxon>
    </lineage>
</organism>
<dbReference type="PhylomeDB" id="B4MKS5"/>
<protein>
    <recommendedName>
        <fullName evidence="4">Thioredoxin domain-containing protein</fullName>
    </recommendedName>
</protein>
<dbReference type="EMBL" id="CH963847">
    <property type="protein sequence ID" value="EDW72781.1"/>
    <property type="molecule type" value="Genomic_DNA"/>
</dbReference>
<dbReference type="InterPro" id="IPR052792">
    <property type="entry name" value="Thioredoxin_dom-contain_11"/>
</dbReference>
<evidence type="ECO:0000313" key="3">
    <source>
        <dbReference type="Proteomes" id="UP000007798"/>
    </source>
</evidence>
<evidence type="ECO:0000313" key="2">
    <source>
        <dbReference type="EMBL" id="EDW72781.1"/>
    </source>
</evidence>
<dbReference type="Proteomes" id="UP000007798">
    <property type="component" value="Unassembled WGS sequence"/>
</dbReference>
<dbReference type="SUPFAM" id="SSF52833">
    <property type="entry name" value="Thioredoxin-like"/>
    <property type="match status" value="2"/>
</dbReference>
<keyword evidence="3" id="KW-1185">Reference proteome</keyword>
<dbReference type="PANTHER" id="PTHR46497">
    <property type="entry name" value="THIOREDOXIN DOMAIN-CONTAINING PROTEIN 11"/>
    <property type="match status" value="1"/>
</dbReference>
<keyword evidence="1" id="KW-0732">Signal</keyword>
<sequence length="696" mass="80199">MKLIAYILLLPFAFHSAHAHSQTASNPISSPISECPGRSVSQVRRGALEFELSVLFYYVSWSSEARLARLVYNAVANYYHDYAYFGAVDCWHLQCNCSRTFGPIPAGAGGYPNKYPTLIVRYGRNMMIDYQGAWHFDDLSRFMNNLIQPLDRIHSSGELSELRKIADAVVLALVSSADDQAYRRFRSAAVRWLELDPERNIRFTVTFGQSARQMLKEQNSVLPQLVLIDSRNGVHFYNTTTNDWTSMDILRWVRSSLKSFSLISNGYGNPMTIAAKARHMPVLAMGIKMHHQQQQSAMPLVMGEEQAIVQKKQQEDCDRLWSEEDESREEQAIDPLQWPSVSWQLNGTTLANYYEINRYLDRLWLHYSHQNVEPKATQPVHLMALHSRNRCLAHTQHGTPSLKISIAKMVTKYGHLIWQHSAENPPQNRSLGVVLFDSIKYKDYLQQLGIIQNHQSPHALVQVFILDLAEEALHVMPQHHHQAFSYVALKDFIRQFYARTLPRIHKNSLLPPNSLFVSNYNRQLLLQALQRPNATQVVFMQRPDCGLSAVLSQAFLQVSALLKSPDLHFIRFDSQANDLPWELSMPETPALIVFPQSNPAESVVFPTDVRVDVQNVFAFILAQLEPEQQLRMVLSSCRRRMRHVRSCLDFARSLVFQHVSQYLKYWEIYEKERDLILSHLKEFNELHIAIESSIRL</sequence>
<reference evidence="2 3" key="1">
    <citation type="journal article" date="2007" name="Nature">
        <title>Evolution of genes and genomes on the Drosophila phylogeny.</title>
        <authorList>
            <consortium name="Drosophila 12 Genomes Consortium"/>
            <person name="Clark A.G."/>
            <person name="Eisen M.B."/>
            <person name="Smith D.R."/>
            <person name="Bergman C.M."/>
            <person name="Oliver B."/>
            <person name="Markow T.A."/>
            <person name="Kaufman T.C."/>
            <person name="Kellis M."/>
            <person name="Gelbart W."/>
            <person name="Iyer V.N."/>
            <person name="Pollard D.A."/>
            <person name="Sackton T.B."/>
            <person name="Larracuente A.M."/>
            <person name="Singh N.D."/>
            <person name="Abad J.P."/>
            <person name="Abt D.N."/>
            <person name="Adryan B."/>
            <person name="Aguade M."/>
            <person name="Akashi H."/>
            <person name="Anderson W.W."/>
            <person name="Aquadro C.F."/>
            <person name="Ardell D.H."/>
            <person name="Arguello R."/>
            <person name="Artieri C.G."/>
            <person name="Barbash D.A."/>
            <person name="Barker D."/>
            <person name="Barsanti P."/>
            <person name="Batterham P."/>
            <person name="Batzoglou S."/>
            <person name="Begun D."/>
            <person name="Bhutkar A."/>
            <person name="Blanco E."/>
            <person name="Bosak S.A."/>
            <person name="Bradley R.K."/>
            <person name="Brand A.D."/>
            <person name="Brent M.R."/>
            <person name="Brooks A.N."/>
            <person name="Brown R.H."/>
            <person name="Butlin R.K."/>
            <person name="Caggese C."/>
            <person name="Calvi B.R."/>
            <person name="Bernardo de Carvalho A."/>
            <person name="Caspi A."/>
            <person name="Castrezana S."/>
            <person name="Celniker S.E."/>
            <person name="Chang J.L."/>
            <person name="Chapple C."/>
            <person name="Chatterji S."/>
            <person name="Chinwalla A."/>
            <person name="Civetta A."/>
            <person name="Clifton S.W."/>
            <person name="Comeron J.M."/>
            <person name="Costello J.C."/>
            <person name="Coyne J.A."/>
            <person name="Daub J."/>
            <person name="David R.G."/>
            <person name="Delcher A.L."/>
            <person name="Delehaunty K."/>
            <person name="Do C.B."/>
            <person name="Ebling H."/>
            <person name="Edwards K."/>
            <person name="Eickbush T."/>
            <person name="Evans J.D."/>
            <person name="Filipski A."/>
            <person name="Findeiss S."/>
            <person name="Freyhult E."/>
            <person name="Fulton L."/>
            <person name="Fulton R."/>
            <person name="Garcia A.C."/>
            <person name="Gardiner A."/>
            <person name="Garfield D.A."/>
            <person name="Garvin B.E."/>
            <person name="Gibson G."/>
            <person name="Gilbert D."/>
            <person name="Gnerre S."/>
            <person name="Godfrey J."/>
            <person name="Good R."/>
            <person name="Gotea V."/>
            <person name="Gravely B."/>
            <person name="Greenberg A.J."/>
            <person name="Griffiths-Jones S."/>
            <person name="Gross S."/>
            <person name="Guigo R."/>
            <person name="Gustafson E.A."/>
            <person name="Haerty W."/>
            <person name="Hahn M.W."/>
            <person name="Halligan D.L."/>
            <person name="Halpern A.L."/>
            <person name="Halter G.M."/>
            <person name="Han M.V."/>
            <person name="Heger A."/>
            <person name="Hillier L."/>
            <person name="Hinrichs A.S."/>
            <person name="Holmes I."/>
            <person name="Hoskins R.A."/>
            <person name="Hubisz M.J."/>
            <person name="Hultmark D."/>
            <person name="Huntley M.A."/>
            <person name="Jaffe D.B."/>
            <person name="Jagadeeshan S."/>
            <person name="Jeck W.R."/>
            <person name="Johnson J."/>
            <person name="Jones C.D."/>
            <person name="Jordan W.C."/>
            <person name="Karpen G.H."/>
            <person name="Kataoka E."/>
            <person name="Keightley P.D."/>
            <person name="Kheradpour P."/>
            <person name="Kirkness E.F."/>
            <person name="Koerich L.B."/>
            <person name="Kristiansen K."/>
            <person name="Kudrna D."/>
            <person name="Kulathinal R.J."/>
            <person name="Kumar S."/>
            <person name="Kwok R."/>
            <person name="Lander E."/>
            <person name="Langley C.H."/>
            <person name="Lapoint R."/>
            <person name="Lazzaro B.P."/>
            <person name="Lee S.J."/>
            <person name="Levesque L."/>
            <person name="Li R."/>
            <person name="Lin C.F."/>
            <person name="Lin M.F."/>
            <person name="Lindblad-Toh K."/>
            <person name="Llopart A."/>
            <person name="Long M."/>
            <person name="Low L."/>
            <person name="Lozovsky E."/>
            <person name="Lu J."/>
            <person name="Luo M."/>
            <person name="Machado C.A."/>
            <person name="Makalowski W."/>
            <person name="Marzo M."/>
            <person name="Matsuda M."/>
            <person name="Matzkin L."/>
            <person name="McAllister B."/>
            <person name="McBride C.S."/>
            <person name="McKernan B."/>
            <person name="McKernan K."/>
            <person name="Mendez-Lago M."/>
            <person name="Minx P."/>
            <person name="Mollenhauer M.U."/>
            <person name="Montooth K."/>
            <person name="Mount S.M."/>
            <person name="Mu X."/>
            <person name="Myers E."/>
            <person name="Negre B."/>
            <person name="Newfeld S."/>
            <person name="Nielsen R."/>
            <person name="Noor M.A."/>
            <person name="O'Grady P."/>
            <person name="Pachter L."/>
            <person name="Papaceit M."/>
            <person name="Parisi M.J."/>
            <person name="Parisi M."/>
            <person name="Parts L."/>
            <person name="Pedersen J.S."/>
            <person name="Pesole G."/>
            <person name="Phillippy A.M."/>
            <person name="Ponting C.P."/>
            <person name="Pop M."/>
            <person name="Porcelli D."/>
            <person name="Powell J.R."/>
            <person name="Prohaska S."/>
            <person name="Pruitt K."/>
            <person name="Puig M."/>
            <person name="Quesneville H."/>
            <person name="Ram K.R."/>
            <person name="Rand D."/>
            <person name="Rasmussen M.D."/>
            <person name="Reed L.K."/>
            <person name="Reenan R."/>
            <person name="Reily A."/>
            <person name="Remington K.A."/>
            <person name="Rieger T.T."/>
            <person name="Ritchie M.G."/>
            <person name="Robin C."/>
            <person name="Rogers Y.H."/>
            <person name="Rohde C."/>
            <person name="Rozas J."/>
            <person name="Rubenfield M.J."/>
            <person name="Ruiz A."/>
            <person name="Russo S."/>
            <person name="Salzberg S.L."/>
            <person name="Sanchez-Gracia A."/>
            <person name="Saranga D.J."/>
            <person name="Sato H."/>
            <person name="Schaeffer S.W."/>
            <person name="Schatz M.C."/>
            <person name="Schlenke T."/>
            <person name="Schwartz R."/>
            <person name="Segarra C."/>
            <person name="Singh R.S."/>
            <person name="Sirot L."/>
            <person name="Sirota M."/>
            <person name="Sisneros N.B."/>
            <person name="Smith C.D."/>
            <person name="Smith T.F."/>
            <person name="Spieth J."/>
            <person name="Stage D.E."/>
            <person name="Stark A."/>
            <person name="Stephan W."/>
            <person name="Strausberg R.L."/>
            <person name="Strempel S."/>
            <person name="Sturgill D."/>
            <person name="Sutton G."/>
            <person name="Sutton G.G."/>
            <person name="Tao W."/>
            <person name="Teichmann S."/>
            <person name="Tobari Y.N."/>
            <person name="Tomimura Y."/>
            <person name="Tsolas J.M."/>
            <person name="Valente V.L."/>
            <person name="Venter E."/>
            <person name="Venter J.C."/>
            <person name="Vicario S."/>
            <person name="Vieira F.G."/>
            <person name="Vilella A.J."/>
            <person name="Villasante A."/>
            <person name="Walenz B."/>
            <person name="Wang J."/>
            <person name="Wasserman M."/>
            <person name="Watts T."/>
            <person name="Wilson D."/>
            <person name="Wilson R.K."/>
            <person name="Wing R.A."/>
            <person name="Wolfner M.F."/>
            <person name="Wong A."/>
            <person name="Wong G.K."/>
            <person name="Wu C.I."/>
            <person name="Wu G."/>
            <person name="Yamamoto D."/>
            <person name="Yang H.P."/>
            <person name="Yang S.P."/>
            <person name="Yorke J.A."/>
            <person name="Yoshida K."/>
            <person name="Zdobnov E."/>
            <person name="Zhang P."/>
            <person name="Zhang Y."/>
            <person name="Zimin A.V."/>
            <person name="Baldwin J."/>
            <person name="Abdouelleil A."/>
            <person name="Abdulkadir J."/>
            <person name="Abebe A."/>
            <person name="Abera B."/>
            <person name="Abreu J."/>
            <person name="Acer S.C."/>
            <person name="Aftuck L."/>
            <person name="Alexander A."/>
            <person name="An P."/>
            <person name="Anderson E."/>
            <person name="Anderson S."/>
            <person name="Arachi H."/>
            <person name="Azer M."/>
            <person name="Bachantsang P."/>
            <person name="Barry A."/>
            <person name="Bayul T."/>
            <person name="Berlin A."/>
            <person name="Bessette D."/>
            <person name="Bloom T."/>
            <person name="Blye J."/>
            <person name="Boguslavskiy L."/>
            <person name="Bonnet C."/>
            <person name="Boukhgalter B."/>
            <person name="Bourzgui I."/>
            <person name="Brown A."/>
            <person name="Cahill P."/>
            <person name="Channer S."/>
            <person name="Cheshatsang Y."/>
            <person name="Chuda L."/>
            <person name="Citroen M."/>
            <person name="Collymore A."/>
            <person name="Cooke P."/>
            <person name="Costello M."/>
            <person name="D'Aco K."/>
            <person name="Daza R."/>
            <person name="De Haan G."/>
            <person name="DeGray S."/>
            <person name="DeMaso C."/>
            <person name="Dhargay N."/>
            <person name="Dooley K."/>
            <person name="Dooley E."/>
            <person name="Doricent M."/>
            <person name="Dorje P."/>
            <person name="Dorjee K."/>
            <person name="Dupes A."/>
            <person name="Elong R."/>
            <person name="Falk J."/>
            <person name="Farina A."/>
            <person name="Faro S."/>
            <person name="Ferguson D."/>
            <person name="Fisher S."/>
            <person name="Foley C.D."/>
            <person name="Franke A."/>
            <person name="Friedrich D."/>
            <person name="Gadbois L."/>
            <person name="Gearin G."/>
            <person name="Gearin C.R."/>
            <person name="Giannoukos G."/>
            <person name="Goode T."/>
            <person name="Graham J."/>
            <person name="Grandbois E."/>
            <person name="Grewal S."/>
            <person name="Gyaltsen K."/>
            <person name="Hafez N."/>
            <person name="Hagos B."/>
            <person name="Hall J."/>
            <person name="Henson C."/>
            <person name="Hollinger A."/>
            <person name="Honan T."/>
            <person name="Huard M.D."/>
            <person name="Hughes L."/>
            <person name="Hurhula B."/>
            <person name="Husby M.E."/>
            <person name="Kamat A."/>
            <person name="Kanga B."/>
            <person name="Kashin S."/>
            <person name="Khazanovich D."/>
            <person name="Kisner P."/>
            <person name="Lance K."/>
            <person name="Lara M."/>
            <person name="Lee W."/>
            <person name="Lennon N."/>
            <person name="Letendre F."/>
            <person name="LeVine R."/>
            <person name="Lipovsky A."/>
            <person name="Liu X."/>
            <person name="Liu J."/>
            <person name="Liu S."/>
            <person name="Lokyitsang T."/>
            <person name="Lokyitsang Y."/>
            <person name="Lubonja R."/>
            <person name="Lui A."/>
            <person name="MacDonald P."/>
            <person name="Magnisalis V."/>
            <person name="Maru K."/>
            <person name="Matthews C."/>
            <person name="McCusker W."/>
            <person name="McDonough S."/>
            <person name="Mehta T."/>
            <person name="Meldrim J."/>
            <person name="Meneus L."/>
            <person name="Mihai O."/>
            <person name="Mihalev A."/>
            <person name="Mihova T."/>
            <person name="Mittelman R."/>
            <person name="Mlenga V."/>
            <person name="Montmayeur A."/>
            <person name="Mulrain L."/>
            <person name="Navidi A."/>
            <person name="Naylor J."/>
            <person name="Negash T."/>
            <person name="Nguyen T."/>
            <person name="Nguyen N."/>
            <person name="Nicol R."/>
            <person name="Norbu C."/>
            <person name="Norbu N."/>
            <person name="Novod N."/>
            <person name="O'Neill B."/>
            <person name="Osman S."/>
            <person name="Markiewicz E."/>
            <person name="Oyono O.L."/>
            <person name="Patti C."/>
            <person name="Phunkhang P."/>
            <person name="Pierre F."/>
            <person name="Priest M."/>
            <person name="Raghuraman S."/>
            <person name="Rege F."/>
            <person name="Reyes R."/>
            <person name="Rise C."/>
            <person name="Rogov P."/>
            <person name="Ross K."/>
            <person name="Ryan E."/>
            <person name="Settipalli S."/>
            <person name="Shea T."/>
            <person name="Sherpa N."/>
            <person name="Shi L."/>
            <person name="Shih D."/>
            <person name="Sparrow T."/>
            <person name="Spaulding J."/>
            <person name="Stalker J."/>
            <person name="Stange-Thomann N."/>
            <person name="Stavropoulos S."/>
            <person name="Stone C."/>
            <person name="Strader C."/>
            <person name="Tesfaye S."/>
            <person name="Thomson T."/>
            <person name="Thoulutsang Y."/>
            <person name="Thoulutsang D."/>
            <person name="Topham K."/>
            <person name="Topping I."/>
            <person name="Tsamla T."/>
            <person name="Vassiliev H."/>
            <person name="Vo A."/>
            <person name="Wangchuk T."/>
            <person name="Wangdi T."/>
            <person name="Weiand M."/>
            <person name="Wilkinson J."/>
            <person name="Wilson A."/>
            <person name="Yadav S."/>
            <person name="Young G."/>
            <person name="Yu Q."/>
            <person name="Zembek L."/>
            <person name="Zhong D."/>
            <person name="Zimmer A."/>
            <person name="Zwirko Z."/>
            <person name="Jaffe D.B."/>
            <person name="Alvarez P."/>
            <person name="Brockman W."/>
            <person name="Butler J."/>
            <person name="Chin C."/>
            <person name="Gnerre S."/>
            <person name="Grabherr M."/>
            <person name="Kleber M."/>
            <person name="Mauceli E."/>
            <person name="MacCallum I."/>
        </authorList>
    </citation>
    <scope>NUCLEOTIDE SEQUENCE [LARGE SCALE GENOMIC DNA]</scope>
    <source>
        <strain evidence="3">Tucson 14030-0811.24</strain>
    </source>
</reference>
<feature type="signal peptide" evidence="1">
    <location>
        <begin position="1"/>
        <end position="19"/>
    </location>
</feature>
<dbReference type="PANTHER" id="PTHR46497:SF1">
    <property type="entry name" value="THIOREDOXIN DOMAIN-CONTAINING PROTEIN 11"/>
    <property type="match status" value="1"/>
</dbReference>